<dbReference type="AlphaFoldDB" id="A0A2K1WSC5"/>
<dbReference type="EMBL" id="CM009308">
    <property type="protein sequence ID" value="PNS91431.1"/>
    <property type="molecule type" value="Genomic_DNA"/>
</dbReference>
<sequence>MLLLAPLETNECNLDYIELFKIFSLCEKNDFKDNSFVKLLRVTTGRMLVAVYSPSMSSSNQGPQCEHKNLSSSYSQLTWRTFSGRLLICPFTIPRSYVQ</sequence>
<gene>
    <name evidence="1" type="ORF">POPTR_019G103300</name>
</gene>
<name>A0A2K1WSC5_POPTR</name>
<evidence type="ECO:0000313" key="1">
    <source>
        <dbReference type="EMBL" id="PNS91431.1"/>
    </source>
</evidence>
<protein>
    <submittedName>
        <fullName evidence="1">Uncharacterized protein</fullName>
    </submittedName>
</protein>
<accession>A0A2K1WSC5</accession>
<evidence type="ECO:0000313" key="2">
    <source>
        <dbReference type="Proteomes" id="UP000006729"/>
    </source>
</evidence>
<proteinExistence type="predicted"/>
<keyword evidence="2" id="KW-1185">Reference proteome</keyword>
<organism evidence="1 2">
    <name type="scientific">Populus trichocarpa</name>
    <name type="common">Western balsam poplar</name>
    <name type="synonym">Populus balsamifera subsp. trichocarpa</name>
    <dbReference type="NCBI Taxonomy" id="3694"/>
    <lineage>
        <taxon>Eukaryota</taxon>
        <taxon>Viridiplantae</taxon>
        <taxon>Streptophyta</taxon>
        <taxon>Embryophyta</taxon>
        <taxon>Tracheophyta</taxon>
        <taxon>Spermatophyta</taxon>
        <taxon>Magnoliopsida</taxon>
        <taxon>eudicotyledons</taxon>
        <taxon>Gunneridae</taxon>
        <taxon>Pentapetalae</taxon>
        <taxon>rosids</taxon>
        <taxon>fabids</taxon>
        <taxon>Malpighiales</taxon>
        <taxon>Salicaceae</taxon>
        <taxon>Saliceae</taxon>
        <taxon>Populus</taxon>
    </lineage>
</organism>
<reference evidence="1 2" key="1">
    <citation type="journal article" date="2006" name="Science">
        <title>The genome of black cottonwood, Populus trichocarpa (Torr. &amp; Gray).</title>
        <authorList>
            <person name="Tuskan G.A."/>
            <person name="Difazio S."/>
            <person name="Jansson S."/>
            <person name="Bohlmann J."/>
            <person name="Grigoriev I."/>
            <person name="Hellsten U."/>
            <person name="Putnam N."/>
            <person name="Ralph S."/>
            <person name="Rombauts S."/>
            <person name="Salamov A."/>
            <person name="Schein J."/>
            <person name="Sterck L."/>
            <person name="Aerts A."/>
            <person name="Bhalerao R.R."/>
            <person name="Bhalerao R.P."/>
            <person name="Blaudez D."/>
            <person name="Boerjan W."/>
            <person name="Brun A."/>
            <person name="Brunner A."/>
            <person name="Busov V."/>
            <person name="Campbell M."/>
            <person name="Carlson J."/>
            <person name="Chalot M."/>
            <person name="Chapman J."/>
            <person name="Chen G.L."/>
            <person name="Cooper D."/>
            <person name="Coutinho P.M."/>
            <person name="Couturier J."/>
            <person name="Covert S."/>
            <person name="Cronk Q."/>
            <person name="Cunningham R."/>
            <person name="Davis J."/>
            <person name="Degroeve S."/>
            <person name="Dejardin A."/>
            <person name="Depamphilis C."/>
            <person name="Detter J."/>
            <person name="Dirks B."/>
            <person name="Dubchak I."/>
            <person name="Duplessis S."/>
            <person name="Ehlting J."/>
            <person name="Ellis B."/>
            <person name="Gendler K."/>
            <person name="Goodstein D."/>
            <person name="Gribskov M."/>
            <person name="Grimwood J."/>
            <person name="Groover A."/>
            <person name="Gunter L."/>
            <person name="Hamberger B."/>
            <person name="Heinze B."/>
            <person name="Helariutta Y."/>
            <person name="Henrissat B."/>
            <person name="Holligan D."/>
            <person name="Holt R."/>
            <person name="Huang W."/>
            <person name="Islam-Faridi N."/>
            <person name="Jones S."/>
            <person name="Jones-Rhoades M."/>
            <person name="Jorgensen R."/>
            <person name="Joshi C."/>
            <person name="Kangasjarvi J."/>
            <person name="Karlsson J."/>
            <person name="Kelleher C."/>
            <person name="Kirkpatrick R."/>
            <person name="Kirst M."/>
            <person name="Kohler A."/>
            <person name="Kalluri U."/>
            <person name="Larimer F."/>
            <person name="Leebens-Mack J."/>
            <person name="Leple J.C."/>
            <person name="Locascio P."/>
            <person name="Lou Y."/>
            <person name="Lucas S."/>
            <person name="Martin F."/>
            <person name="Montanini B."/>
            <person name="Napoli C."/>
            <person name="Nelson D.R."/>
            <person name="Nelson C."/>
            <person name="Nieminen K."/>
            <person name="Nilsson O."/>
            <person name="Pereda V."/>
            <person name="Peter G."/>
            <person name="Philippe R."/>
            <person name="Pilate G."/>
            <person name="Poliakov A."/>
            <person name="Razumovskaya J."/>
            <person name="Richardson P."/>
            <person name="Rinaldi C."/>
            <person name="Ritland K."/>
            <person name="Rouze P."/>
            <person name="Ryaboy D."/>
            <person name="Schmutz J."/>
            <person name="Schrader J."/>
            <person name="Segerman B."/>
            <person name="Shin H."/>
            <person name="Siddiqui A."/>
            <person name="Sterky F."/>
            <person name="Terry A."/>
            <person name="Tsai C.J."/>
            <person name="Uberbacher E."/>
            <person name="Unneberg P."/>
            <person name="Vahala J."/>
            <person name="Wall K."/>
            <person name="Wessler S."/>
            <person name="Yang G."/>
            <person name="Yin T."/>
            <person name="Douglas C."/>
            <person name="Marra M."/>
            <person name="Sandberg G."/>
            <person name="Van de Peer Y."/>
            <person name="Rokhsar D."/>
        </authorList>
    </citation>
    <scope>NUCLEOTIDE SEQUENCE [LARGE SCALE GENOMIC DNA]</scope>
    <source>
        <strain evidence="2">cv. Nisqually</strain>
    </source>
</reference>
<dbReference type="InParanoid" id="A0A2K1WSC5"/>
<dbReference type="Proteomes" id="UP000006729">
    <property type="component" value="Chromosome 19"/>
</dbReference>